<reference evidence="2" key="1">
    <citation type="submission" date="2021-02" db="EMBL/GenBank/DDBJ databases">
        <title>Psilocybe cubensis genome.</title>
        <authorList>
            <person name="Mckernan K.J."/>
            <person name="Crawford S."/>
            <person name="Trippe A."/>
            <person name="Kane L.T."/>
            <person name="Mclaughlin S."/>
        </authorList>
    </citation>
    <scope>NUCLEOTIDE SEQUENCE [LARGE SCALE GENOMIC DNA]</scope>
    <source>
        <strain evidence="2">MGC-MH-2018</strain>
    </source>
</reference>
<organism evidence="2">
    <name type="scientific">Psilocybe cubensis</name>
    <name type="common">Psychedelic mushroom</name>
    <name type="synonym">Stropharia cubensis</name>
    <dbReference type="NCBI Taxonomy" id="181762"/>
    <lineage>
        <taxon>Eukaryota</taxon>
        <taxon>Fungi</taxon>
        <taxon>Dikarya</taxon>
        <taxon>Basidiomycota</taxon>
        <taxon>Agaricomycotina</taxon>
        <taxon>Agaricomycetes</taxon>
        <taxon>Agaricomycetidae</taxon>
        <taxon>Agaricales</taxon>
        <taxon>Agaricineae</taxon>
        <taxon>Strophariaceae</taxon>
        <taxon>Psilocybe</taxon>
    </lineage>
</organism>
<sequence length="442" mass="49768">MRSADTQIPSSSPLSPKSTSRSPDSILSSGPTTPGPTTDSYFGNAIYESPPASDSCESESSYNEDEDDAQTDSTLDDAGLHPEFGHPLQRMPRIRSADHGLNYDSDAELKSLLKSASSSQSNVNIPDSDMVNYDRIIDILLERKPNPFISHNQHDLVLFDSPLDDTMYRYQEALPPLMVKRFKKSSSLELLLLLELNVPELREDPWNPSPHIVRAVERDDYIYLCMHRLFEYNNPPLASVAHYIDFFRQVLEGLSFLHEQRIAGFRCGEHTSFMVDLSSMPHTPALLRPGDELATPRFDRYSYPVRYYFVDFSQATRIPNSSPFLSSSTSTQDGIGANKRADNPFKRDIEDCGAMFNALLNDVPQITTKFKSLTKAMIFGGFMADDARRLFEALCRSLDASVFDKLAIHEGPNKTLERAHTICHLIADPKNANRCREKVVSR</sequence>
<comment type="caution">
    <text evidence="2">The sequence shown here is derived from an EMBL/GenBank/DDBJ whole genome shotgun (WGS) entry which is preliminary data.</text>
</comment>
<dbReference type="OrthoDB" id="3260792at2759"/>
<gene>
    <name evidence="2" type="ORF">JR316_001046</name>
</gene>
<evidence type="ECO:0000313" key="2">
    <source>
        <dbReference type="EMBL" id="KAG5174387.1"/>
    </source>
</evidence>
<feature type="region of interest" description="Disordered" evidence="1">
    <location>
        <begin position="1"/>
        <end position="90"/>
    </location>
</feature>
<evidence type="ECO:0008006" key="3">
    <source>
        <dbReference type="Google" id="ProtNLM"/>
    </source>
</evidence>
<protein>
    <recommendedName>
        <fullName evidence="3">Protein kinase domain-containing protein</fullName>
    </recommendedName>
</protein>
<name>A0A8H7Y8J0_PSICU</name>
<feature type="compositionally biased region" description="Low complexity" evidence="1">
    <location>
        <begin position="9"/>
        <end position="23"/>
    </location>
</feature>
<proteinExistence type="predicted"/>
<dbReference type="EMBL" id="JAFIQS010000001">
    <property type="protein sequence ID" value="KAG5174387.1"/>
    <property type="molecule type" value="Genomic_DNA"/>
</dbReference>
<accession>A0A8H7Y8J0</accession>
<dbReference type="AlphaFoldDB" id="A0A8H7Y8J0"/>
<evidence type="ECO:0000256" key="1">
    <source>
        <dbReference type="SAM" id="MobiDB-lite"/>
    </source>
</evidence>